<organism evidence="5">
    <name type="scientific">Gymnodinialimonas phycosphaerae</name>
    <dbReference type="NCBI Taxonomy" id="2841589"/>
    <lineage>
        <taxon>Bacteria</taxon>
        <taxon>Pseudomonadati</taxon>
        <taxon>Pseudomonadota</taxon>
        <taxon>Alphaproteobacteria</taxon>
        <taxon>Rhodobacterales</taxon>
        <taxon>Paracoccaceae</taxon>
        <taxon>Gymnodinialimonas</taxon>
    </lineage>
</organism>
<reference evidence="5 6" key="1">
    <citation type="submission" date="2021-07" db="EMBL/GenBank/DDBJ databases">
        <title>Karlodiniumbacter phycospheric gen. nov., sp. nov., a phycosphere bacterium isolated from karlodinium veneficum.</title>
        <authorList>
            <person name="Peng Y."/>
            <person name="Jiang L."/>
            <person name="Lee J."/>
        </authorList>
    </citation>
    <scope>NUCLEOTIDE SEQUENCE</scope>
    <source>
        <strain evidence="5 6">N5</strain>
    </source>
</reference>
<sequence>MDLRPAQPSDLPDIARLHEANWRRDYVDFLPAVALGAALHADMAGVWGVDALNVRRVFVARQGDALLGFAATLGEDPQGGTFLDSMHVAPSARAQGIGRALMSAVAVLAVPGPLSLEVLCANTDARRIYRRWGGQEGAEFDDEILGYIVPAVTVRWDDTVRLVDRLSGCAP</sequence>
<evidence type="ECO:0000313" key="6">
    <source>
        <dbReference type="Proteomes" id="UP000693972"/>
    </source>
</evidence>
<dbReference type="InterPro" id="IPR016181">
    <property type="entry name" value="Acyl_CoA_acyltransferase"/>
</dbReference>
<protein>
    <submittedName>
        <fullName evidence="5">GNAT family N-acetyltransferase</fullName>
    </submittedName>
</protein>
<evidence type="ECO:0000313" key="5">
    <source>
        <dbReference type="EMBL" id="QXL89105.1"/>
    </source>
</evidence>
<dbReference type="PANTHER" id="PTHR43877">
    <property type="entry name" value="AMINOALKYLPHOSPHONATE N-ACETYLTRANSFERASE-RELATED-RELATED"/>
    <property type="match status" value="1"/>
</dbReference>
<dbReference type="PROSITE" id="PS51186">
    <property type="entry name" value="GNAT"/>
    <property type="match status" value="1"/>
</dbReference>
<name>A0A975YH62_9RHOB</name>
<keyword evidence="2" id="KW-0012">Acyltransferase</keyword>
<evidence type="ECO:0000256" key="1">
    <source>
        <dbReference type="ARBA" id="ARBA00022679"/>
    </source>
</evidence>
<dbReference type="RefSeq" id="WP_257892154.1">
    <property type="nucleotide sequence ID" value="NZ_JAIMBW010000001.1"/>
</dbReference>
<keyword evidence="6" id="KW-1185">Reference proteome</keyword>
<dbReference type="Pfam" id="PF13508">
    <property type="entry name" value="Acetyltransf_7"/>
    <property type="match status" value="1"/>
</dbReference>
<evidence type="ECO:0000313" key="4">
    <source>
        <dbReference type="EMBL" id="MBY4892355.1"/>
    </source>
</evidence>
<evidence type="ECO:0000259" key="3">
    <source>
        <dbReference type="PROSITE" id="PS51186"/>
    </source>
</evidence>
<dbReference type="GO" id="GO:0016747">
    <property type="term" value="F:acyltransferase activity, transferring groups other than amino-acyl groups"/>
    <property type="evidence" value="ECO:0007669"/>
    <property type="project" value="InterPro"/>
</dbReference>
<dbReference type="InterPro" id="IPR050832">
    <property type="entry name" value="Bact_Acetyltransf"/>
</dbReference>
<proteinExistence type="predicted"/>
<dbReference type="CDD" id="cd04301">
    <property type="entry name" value="NAT_SF"/>
    <property type="match status" value="1"/>
</dbReference>
<dbReference type="EMBL" id="JAIMBW010000001">
    <property type="protein sequence ID" value="MBY4892355.1"/>
    <property type="molecule type" value="Genomic_DNA"/>
</dbReference>
<evidence type="ECO:0000256" key="2">
    <source>
        <dbReference type="ARBA" id="ARBA00023315"/>
    </source>
</evidence>
<gene>
    <name evidence="4" type="ORF">KUL25_06220</name>
    <name evidence="5" type="ORF">KUL25_06225</name>
</gene>
<dbReference type="AlphaFoldDB" id="A0A975YH62"/>
<dbReference type="PANTHER" id="PTHR43877:SF2">
    <property type="entry name" value="AMINOALKYLPHOSPHONATE N-ACETYLTRANSFERASE-RELATED"/>
    <property type="match status" value="1"/>
</dbReference>
<dbReference type="EMBL" id="CP078073">
    <property type="protein sequence ID" value="QXL89105.1"/>
    <property type="molecule type" value="Genomic_DNA"/>
</dbReference>
<dbReference type="Gene3D" id="3.40.630.30">
    <property type="match status" value="1"/>
</dbReference>
<dbReference type="SUPFAM" id="SSF55729">
    <property type="entry name" value="Acyl-CoA N-acyltransferases (Nat)"/>
    <property type="match status" value="1"/>
</dbReference>
<feature type="domain" description="N-acetyltransferase" evidence="3">
    <location>
        <begin position="1"/>
        <end position="167"/>
    </location>
</feature>
<accession>A0A975YH62</accession>
<keyword evidence="1" id="KW-0808">Transferase</keyword>
<dbReference type="Proteomes" id="UP000693972">
    <property type="component" value="Unassembled WGS sequence"/>
</dbReference>
<dbReference type="InterPro" id="IPR000182">
    <property type="entry name" value="GNAT_dom"/>
</dbReference>